<sequence>MGLRIVQVDAFTNRPFSGNPAAVCILEAPRPAAWMQAVAREMNLSETAFLHPEPSGYRLRWFTPEAEIALCGHATLASAHVLWEEGHSRSPMLEFHTLSGLLTAVRAGNWIEMNFPVEPVMPVEFSPALLEAIGVKPVFTGKTPVRFLAELESADAVRRLRPNLSLLAQVAPGRLIVTARSDDPRYDFISRYFAPGIGIPEDPVTGSAHCALPVYWAPKLGKKEFMAYQASARGGELRVTLADNRVFIQGQAVTVMRAELVD</sequence>
<feature type="active site" evidence="3">
    <location>
        <position position="46"/>
    </location>
</feature>
<evidence type="ECO:0000313" key="4">
    <source>
        <dbReference type="EMBL" id="RIH75103.1"/>
    </source>
</evidence>
<keyword evidence="2 4" id="KW-0413">Isomerase</keyword>
<evidence type="ECO:0000313" key="5">
    <source>
        <dbReference type="Proteomes" id="UP000265715"/>
    </source>
</evidence>
<dbReference type="Gene3D" id="3.10.310.10">
    <property type="entry name" value="Diaminopimelate Epimerase, Chain A, domain 1"/>
    <property type="match status" value="2"/>
</dbReference>
<accession>A0A399DUJ1</accession>
<evidence type="ECO:0000256" key="3">
    <source>
        <dbReference type="PIRSR" id="PIRSR016184-1"/>
    </source>
</evidence>
<dbReference type="NCBIfam" id="TIGR00654">
    <property type="entry name" value="PhzF_family"/>
    <property type="match status" value="1"/>
</dbReference>
<dbReference type="PANTHER" id="PTHR13774:SF17">
    <property type="entry name" value="PHENAZINE BIOSYNTHESIS-LIKE DOMAIN-CONTAINING PROTEIN"/>
    <property type="match status" value="1"/>
</dbReference>
<dbReference type="PANTHER" id="PTHR13774">
    <property type="entry name" value="PHENAZINE BIOSYNTHESIS PROTEIN"/>
    <property type="match status" value="1"/>
</dbReference>
<dbReference type="InterPro" id="IPR003719">
    <property type="entry name" value="Phenazine_PhzF-like"/>
</dbReference>
<dbReference type="RefSeq" id="WP_119316824.1">
    <property type="nucleotide sequence ID" value="NZ_QXDL01000373.1"/>
</dbReference>
<reference evidence="4 5" key="1">
    <citation type="submission" date="2018-08" db="EMBL/GenBank/DDBJ databases">
        <title>Meiothermus terrae DSM 26712 genome sequencing project.</title>
        <authorList>
            <person name="Da Costa M.S."/>
            <person name="Albuquerque L."/>
            <person name="Raposo P."/>
            <person name="Froufe H.J.C."/>
            <person name="Barroso C.S."/>
            <person name="Egas C."/>
        </authorList>
    </citation>
    <scope>NUCLEOTIDE SEQUENCE [LARGE SCALE GENOMIC DNA]</scope>
    <source>
        <strain evidence="4 5">DSM 26712</strain>
    </source>
</reference>
<comment type="caution">
    <text evidence="4">The sequence shown here is derived from an EMBL/GenBank/DDBJ whole genome shotgun (WGS) entry which is preliminary data.</text>
</comment>
<dbReference type="EMBL" id="QXDL01000373">
    <property type="protein sequence ID" value="RIH75103.1"/>
    <property type="molecule type" value="Genomic_DNA"/>
</dbReference>
<evidence type="ECO:0000256" key="1">
    <source>
        <dbReference type="ARBA" id="ARBA00008270"/>
    </source>
</evidence>
<organism evidence="4 5">
    <name type="scientific">Calidithermus terrae</name>
    <dbReference type="NCBI Taxonomy" id="1408545"/>
    <lineage>
        <taxon>Bacteria</taxon>
        <taxon>Thermotogati</taxon>
        <taxon>Deinococcota</taxon>
        <taxon>Deinococci</taxon>
        <taxon>Thermales</taxon>
        <taxon>Thermaceae</taxon>
        <taxon>Calidithermus</taxon>
    </lineage>
</organism>
<protein>
    <submittedName>
        <fullName evidence="4">Putative isomerase YddE</fullName>
        <ecNumber evidence="4">5.1.-.-</ecNumber>
    </submittedName>
</protein>
<keyword evidence="5" id="KW-1185">Reference proteome</keyword>
<proteinExistence type="inferred from homology"/>
<dbReference type="PIRSF" id="PIRSF016184">
    <property type="entry name" value="PhzC_PhzF"/>
    <property type="match status" value="1"/>
</dbReference>
<evidence type="ECO:0000256" key="2">
    <source>
        <dbReference type="ARBA" id="ARBA00023235"/>
    </source>
</evidence>
<dbReference type="GO" id="GO:0016853">
    <property type="term" value="F:isomerase activity"/>
    <property type="evidence" value="ECO:0007669"/>
    <property type="project" value="UniProtKB-KW"/>
</dbReference>
<dbReference type="SUPFAM" id="SSF54506">
    <property type="entry name" value="Diaminopimelate epimerase-like"/>
    <property type="match status" value="1"/>
</dbReference>
<dbReference type="EC" id="5.1.-.-" evidence="4"/>
<gene>
    <name evidence="4" type="primary">yddE_2</name>
    <name evidence="4" type="ORF">Mterra_04015</name>
</gene>
<comment type="similarity">
    <text evidence="1">Belongs to the PhzF family.</text>
</comment>
<dbReference type="OrthoDB" id="9788221at2"/>
<dbReference type="GO" id="GO:0005737">
    <property type="term" value="C:cytoplasm"/>
    <property type="evidence" value="ECO:0007669"/>
    <property type="project" value="TreeGrafter"/>
</dbReference>
<name>A0A399DUJ1_9DEIN</name>
<dbReference type="AlphaFoldDB" id="A0A399DUJ1"/>
<dbReference type="Proteomes" id="UP000265715">
    <property type="component" value="Unassembled WGS sequence"/>
</dbReference>
<dbReference type="Pfam" id="PF02567">
    <property type="entry name" value="PhzC-PhzF"/>
    <property type="match status" value="1"/>
</dbReference>